<keyword evidence="1" id="KW-1133">Transmembrane helix</keyword>
<keyword evidence="3" id="KW-1185">Reference proteome</keyword>
<dbReference type="InterPro" id="IPR004891">
    <property type="entry name" value="Mercury-R_MerC"/>
</dbReference>
<keyword evidence="1" id="KW-0472">Membrane</keyword>
<evidence type="ECO:0008006" key="4">
    <source>
        <dbReference type="Google" id="ProtNLM"/>
    </source>
</evidence>
<proteinExistence type="predicted"/>
<feature type="transmembrane region" description="Helical" evidence="1">
    <location>
        <begin position="17"/>
        <end position="38"/>
    </location>
</feature>
<name>A0A2A4HVP1_9SPHN</name>
<evidence type="ECO:0000313" key="2">
    <source>
        <dbReference type="EMBL" id="PCG07745.1"/>
    </source>
</evidence>
<feature type="transmembrane region" description="Helical" evidence="1">
    <location>
        <begin position="80"/>
        <end position="100"/>
    </location>
</feature>
<gene>
    <name evidence="2" type="ORF">COA17_16875</name>
</gene>
<feature type="transmembrane region" description="Helical" evidence="1">
    <location>
        <begin position="50"/>
        <end position="68"/>
    </location>
</feature>
<dbReference type="RefSeq" id="WP_096613998.1">
    <property type="nucleotide sequence ID" value="NZ_NWVD01000012.1"/>
</dbReference>
<comment type="caution">
    <text evidence="2">The sequence shown here is derived from an EMBL/GenBank/DDBJ whole genome shotgun (WGS) entry which is preliminary data.</text>
</comment>
<protein>
    <recommendedName>
        <fullName evidence="4">MerC domain-containing protein</fullName>
    </recommendedName>
</protein>
<sequence>MAQRSSSDAGAHRLDRWAIWLSAACVVHCLATTVALALLSTAGGLLGSPLIHEAGLVMALALGVFAFGRGAVRHRRPLPIVLGATGLALMASALVVAHGAHHLAETALTVAGVAVLALGHALNRHSHARAVDR</sequence>
<dbReference type="Proteomes" id="UP000218784">
    <property type="component" value="Unassembled WGS sequence"/>
</dbReference>
<accession>A0A2A4HVP1</accession>
<dbReference type="AlphaFoldDB" id="A0A2A4HVP1"/>
<keyword evidence="1" id="KW-0812">Transmembrane</keyword>
<dbReference type="GO" id="GO:0016020">
    <property type="term" value="C:membrane"/>
    <property type="evidence" value="ECO:0007669"/>
    <property type="project" value="InterPro"/>
</dbReference>
<feature type="transmembrane region" description="Helical" evidence="1">
    <location>
        <begin position="106"/>
        <end position="123"/>
    </location>
</feature>
<evidence type="ECO:0000313" key="3">
    <source>
        <dbReference type="Proteomes" id="UP000218784"/>
    </source>
</evidence>
<reference evidence="2 3" key="1">
    <citation type="submission" date="2017-09" db="EMBL/GenBank/DDBJ databases">
        <title>Sphingomonas ginsenosidimutans KACC 14949, whole genome shotgun sequence.</title>
        <authorList>
            <person name="Feng G."/>
            <person name="Zhu H."/>
        </authorList>
    </citation>
    <scope>NUCLEOTIDE SEQUENCE [LARGE SCALE GENOMIC DNA]</scope>
    <source>
        <strain evidence="2 3">KACC 14949</strain>
    </source>
</reference>
<dbReference type="GO" id="GO:0015097">
    <property type="term" value="F:mercury ion transmembrane transporter activity"/>
    <property type="evidence" value="ECO:0007669"/>
    <property type="project" value="InterPro"/>
</dbReference>
<dbReference type="EMBL" id="NWVD01000012">
    <property type="protein sequence ID" value="PCG07745.1"/>
    <property type="molecule type" value="Genomic_DNA"/>
</dbReference>
<organism evidence="2 3">
    <name type="scientific">Sphingomonas ginsenosidimutans</name>
    <dbReference type="NCBI Taxonomy" id="862134"/>
    <lineage>
        <taxon>Bacteria</taxon>
        <taxon>Pseudomonadati</taxon>
        <taxon>Pseudomonadota</taxon>
        <taxon>Alphaproteobacteria</taxon>
        <taxon>Sphingomonadales</taxon>
        <taxon>Sphingomonadaceae</taxon>
        <taxon>Sphingomonas</taxon>
    </lineage>
</organism>
<evidence type="ECO:0000256" key="1">
    <source>
        <dbReference type="SAM" id="Phobius"/>
    </source>
</evidence>
<dbReference type="Pfam" id="PF03203">
    <property type="entry name" value="MerC"/>
    <property type="match status" value="1"/>
</dbReference>